<dbReference type="InterPro" id="IPR001509">
    <property type="entry name" value="Epimerase_deHydtase"/>
</dbReference>
<comment type="similarity">
    <text evidence="1">Belongs to the NAD(P)-dependent epimerase/dehydratase family.</text>
</comment>
<dbReference type="Gene3D" id="3.90.25.10">
    <property type="entry name" value="UDP-galactose 4-epimerase, domain 1"/>
    <property type="match status" value="1"/>
</dbReference>
<keyword evidence="4" id="KW-1185">Reference proteome</keyword>
<dbReference type="RefSeq" id="WP_107195723.1">
    <property type="nucleotide sequence ID" value="NZ_CP029462.1"/>
</dbReference>
<accession>A0A346B263</accession>
<evidence type="ECO:0000256" key="1">
    <source>
        <dbReference type="ARBA" id="ARBA00007637"/>
    </source>
</evidence>
<dbReference type="Proteomes" id="UP000254337">
    <property type="component" value="Chromosome"/>
</dbReference>
<feature type="domain" description="NAD-dependent epimerase/dehydratase" evidence="2">
    <location>
        <begin position="3"/>
        <end position="234"/>
    </location>
</feature>
<dbReference type="EMBL" id="CP029462">
    <property type="protein sequence ID" value="AXL22206.1"/>
    <property type="molecule type" value="Genomic_DNA"/>
</dbReference>
<evidence type="ECO:0000313" key="3">
    <source>
        <dbReference type="EMBL" id="AXL22206.1"/>
    </source>
</evidence>
<dbReference type="KEGG" id="meg:DKB62_11895"/>
<dbReference type="Pfam" id="PF01370">
    <property type="entry name" value="Epimerase"/>
    <property type="match status" value="1"/>
</dbReference>
<proteinExistence type="inferred from homology"/>
<dbReference type="PANTHER" id="PTHR43000">
    <property type="entry name" value="DTDP-D-GLUCOSE 4,6-DEHYDRATASE-RELATED"/>
    <property type="match status" value="1"/>
</dbReference>
<dbReference type="OrthoDB" id="9801785at2"/>
<name>A0A346B263_9FIRM</name>
<evidence type="ECO:0000313" key="4">
    <source>
        <dbReference type="Proteomes" id="UP000254337"/>
    </source>
</evidence>
<gene>
    <name evidence="3" type="ORF">DKB62_11895</name>
</gene>
<sequence length="310" mass="33976">MNILVTGGAGFIGSHLVRKLLSMGHDVLVVDDLRGGLRTNVPEGAGFVCLDINSPMLLDVMDRGRFQAVVHLAAQTRVDVSIKDPYGDTRDNVMGTVNVLECARKTGVQRVVFASSAAVYGDPPETDLPLSEDYRLSPLSFYGLSKATIESYLRLYHKWYGLEYVVLRFANVYGERAEVGGEGGVVNVFAKRAACDLDITVYGDGSQSRDYIYVGDIANGIVCALTTEQADEVYHLSTGREASLLDVLAELRRASGKELTPNFARTRSGDIYRSVLSNEKARRLLGWEPYMKLKDGIILTYQYAAGQGGR</sequence>
<organism evidence="3 4">
    <name type="scientific">Megasphaera stantonii</name>
    <dbReference type="NCBI Taxonomy" id="2144175"/>
    <lineage>
        <taxon>Bacteria</taxon>
        <taxon>Bacillati</taxon>
        <taxon>Bacillota</taxon>
        <taxon>Negativicutes</taxon>
        <taxon>Veillonellales</taxon>
        <taxon>Veillonellaceae</taxon>
        <taxon>Megasphaera</taxon>
    </lineage>
</organism>
<dbReference type="AlphaFoldDB" id="A0A346B263"/>
<evidence type="ECO:0000259" key="2">
    <source>
        <dbReference type="Pfam" id="PF01370"/>
    </source>
</evidence>
<protein>
    <submittedName>
        <fullName evidence="3">UDP-glucose 4-epimerase</fullName>
    </submittedName>
</protein>
<dbReference type="Gene3D" id="3.40.50.720">
    <property type="entry name" value="NAD(P)-binding Rossmann-like Domain"/>
    <property type="match status" value="1"/>
</dbReference>
<reference evidence="3 4" key="1">
    <citation type="submission" date="2018-05" db="EMBL/GenBank/DDBJ databases">
        <title>Complete genome sequence of Megasphaera sp. AJH120T, isolated from the ceca of a chicken.</title>
        <authorList>
            <person name="Maki J."/>
            <person name="Looft T."/>
        </authorList>
    </citation>
    <scope>NUCLEOTIDE SEQUENCE [LARGE SCALE GENOMIC DNA]</scope>
    <source>
        <strain evidence="3 4">AJH120</strain>
    </source>
</reference>
<dbReference type="SUPFAM" id="SSF51735">
    <property type="entry name" value="NAD(P)-binding Rossmann-fold domains"/>
    <property type="match status" value="1"/>
</dbReference>
<dbReference type="InterPro" id="IPR036291">
    <property type="entry name" value="NAD(P)-bd_dom_sf"/>
</dbReference>